<reference evidence="10 11" key="1">
    <citation type="submission" date="2020-12" db="EMBL/GenBank/DDBJ databases">
        <title>Novel Thalassolituus-related marine hydrocarbonoclastic bacteria mediated algae-derived hydrocarbons mineralization in twilight zone of the northern South China Sea.</title>
        <authorList>
            <person name="Dong C."/>
        </authorList>
    </citation>
    <scope>NUCLEOTIDE SEQUENCE [LARGE SCALE GENOMIC DNA]</scope>
    <source>
        <strain evidence="10 11">IMCC1826</strain>
    </source>
</reference>
<evidence type="ECO:0000256" key="7">
    <source>
        <dbReference type="SAM" id="Phobius"/>
    </source>
</evidence>
<gene>
    <name evidence="10" type="ORF">I9W95_06930</name>
</gene>
<comment type="caution">
    <text evidence="10">The sequence shown here is derived from an EMBL/GenBank/DDBJ whole genome shotgun (WGS) entry which is preliminary data.</text>
</comment>
<dbReference type="SUPFAM" id="SSF55874">
    <property type="entry name" value="ATPase domain of HSP90 chaperone/DNA topoisomerase II/histidine kinase"/>
    <property type="match status" value="1"/>
</dbReference>
<dbReference type="Gene3D" id="6.10.340.10">
    <property type="match status" value="1"/>
</dbReference>
<comment type="catalytic activity">
    <reaction evidence="1">
        <text>ATP + protein L-histidine = ADP + protein N-phospho-L-histidine.</text>
        <dbReference type="EC" id="2.7.13.3"/>
    </reaction>
</comment>
<evidence type="ECO:0000259" key="8">
    <source>
        <dbReference type="PROSITE" id="PS50109"/>
    </source>
</evidence>
<dbReference type="PROSITE" id="PS50885">
    <property type="entry name" value="HAMP"/>
    <property type="match status" value="1"/>
</dbReference>
<dbReference type="SUPFAM" id="SSF47384">
    <property type="entry name" value="Homodimeric domain of signal transducing histidine kinase"/>
    <property type="match status" value="1"/>
</dbReference>
<dbReference type="PANTHER" id="PTHR43065">
    <property type="entry name" value="SENSOR HISTIDINE KINASE"/>
    <property type="match status" value="1"/>
</dbReference>
<feature type="domain" description="HAMP" evidence="9">
    <location>
        <begin position="333"/>
        <end position="385"/>
    </location>
</feature>
<evidence type="ECO:0000313" key="11">
    <source>
        <dbReference type="Proteomes" id="UP000714380"/>
    </source>
</evidence>
<dbReference type="Proteomes" id="UP000714380">
    <property type="component" value="Unassembled WGS sequence"/>
</dbReference>
<dbReference type="EMBL" id="JAEDAH010000032">
    <property type="protein sequence ID" value="MCA6063339.1"/>
    <property type="molecule type" value="Genomic_DNA"/>
</dbReference>
<evidence type="ECO:0000256" key="4">
    <source>
        <dbReference type="ARBA" id="ARBA00022553"/>
    </source>
</evidence>
<keyword evidence="5" id="KW-0808">Transferase</keyword>
<name>A0ABS7ZNY4_9GAMM</name>
<dbReference type="CDD" id="cd06225">
    <property type="entry name" value="HAMP"/>
    <property type="match status" value="1"/>
</dbReference>
<keyword evidence="11" id="KW-1185">Reference proteome</keyword>
<dbReference type="GO" id="GO:0016301">
    <property type="term" value="F:kinase activity"/>
    <property type="evidence" value="ECO:0007669"/>
    <property type="project" value="UniProtKB-KW"/>
</dbReference>
<feature type="transmembrane region" description="Helical" evidence="7">
    <location>
        <begin position="21"/>
        <end position="44"/>
    </location>
</feature>
<dbReference type="SMART" id="SM00387">
    <property type="entry name" value="HATPase_c"/>
    <property type="match status" value="1"/>
</dbReference>
<protein>
    <recommendedName>
        <fullName evidence="3">histidine kinase</fullName>
        <ecNumber evidence="3">2.7.13.3</ecNumber>
    </recommendedName>
</protein>
<keyword evidence="7" id="KW-0812">Transmembrane</keyword>
<evidence type="ECO:0000259" key="9">
    <source>
        <dbReference type="PROSITE" id="PS50885"/>
    </source>
</evidence>
<dbReference type="Pfam" id="PF02518">
    <property type="entry name" value="HATPase_c"/>
    <property type="match status" value="1"/>
</dbReference>
<evidence type="ECO:0000313" key="10">
    <source>
        <dbReference type="EMBL" id="MCA6063339.1"/>
    </source>
</evidence>
<dbReference type="Pfam" id="PF00672">
    <property type="entry name" value="HAMP"/>
    <property type="match status" value="1"/>
</dbReference>
<dbReference type="InterPro" id="IPR003660">
    <property type="entry name" value="HAMP_dom"/>
</dbReference>
<keyword evidence="6 10" id="KW-0418">Kinase</keyword>
<dbReference type="InterPro" id="IPR036097">
    <property type="entry name" value="HisK_dim/P_sf"/>
</dbReference>
<evidence type="ECO:0000256" key="5">
    <source>
        <dbReference type="ARBA" id="ARBA00022679"/>
    </source>
</evidence>
<dbReference type="InterPro" id="IPR036890">
    <property type="entry name" value="HATPase_C_sf"/>
</dbReference>
<dbReference type="SUPFAM" id="SSF158472">
    <property type="entry name" value="HAMP domain-like"/>
    <property type="match status" value="1"/>
</dbReference>
<dbReference type="InterPro" id="IPR003661">
    <property type="entry name" value="HisK_dim/P_dom"/>
</dbReference>
<dbReference type="Gene3D" id="3.30.565.10">
    <property type="entry name" value="Histidine kinase-like ATPase, C-terminal domain"/>
    <property type="match status" value="1"/>
</dbReference>
<dbReference type="CDD" id="cd00082">
    <property type="entry name" value="HisKA"/>
    <property type="match status" value="1"/>
</dbReference>
<evidence type="ECO:0000256" key="2">
    <source>
        <dbReference type="ARBA" id="ARBA00004370"/>
    </source>
</evidence>
<organism evidence="10 11">
    <name type="scientific">Thalassolituus marinus</name>
    <dbReference type="NCBI Taxonomy" id="671053"/>
    <lineage>
        <taxon>Bacteria</taxon>
        <taxon>Pseudomonadati</taxon>
        <taxon>Pseudomonadota</taxon>
        <taxon>Gammaproteobacteria</taxon>
        <taxon>Oceanospirillales</taxon>
        <taxon>Oceanospirillaceae</taxon>
        <taxon>Thalassolituus</taxon>
    </lineage>
</organism>
<keyword evidence="7" id="KW-0472">Membrane</keyword>
<comment type="subcellular location">
    <subcellularLocation>
        <location evidence="2">Membrane</location>
    </subcellularLocation>
</comment>
<evidence type="ECO:0000256" key="1">
    <source>
        <dbReference type="ARBA" id="ARBA00000085"/>
    </source>
</evidence>
<proteinExistence type="predicted"/>
<dbReference type="RefSeq" id="WP_225673252.1">
    <property type="nucleotide sequence ID" value="NZ_JAEDAH010000032.1"/>
</dbReference>
<dbReference type="InterPro" id="IPR003594">
    <property type="entry name" value="HATPase_dom"/>
</dbReference>
<dbReference type="PROSITE" id="PS50109">
    <property type="entry name" value="HIS_KIN"/>
    <property type="match status" value="1"/>
</dbReference>
<dbReference type="SMART" id="SM00304">
    <property type="entry name" value="HAMP"/>
    <property type="match status" value="1"/>
</dbReference>
<dbReference type="PRINTS" id="PR00344">
    <property type="entry name" value="BCTRLSENSOR"/>
</dbReference>
<dbReference type="EC" id="2.7.13.3" evidence="3"/>
<sequence length="656" mass="73678">MKPVFFSRLRQFEFQSMRARLLFWMTLLVMLPVVLLVVIGLGYAEEQLRHRVTTEMRHSAATLMKTLDGRVDVQIEDNRILSRSPYLQQAMKAFSAVFGSREIYSMEYQELEDRYRNYLAYYAEKQGLTDLLLVNLDGDVVFSASQSALYGRNLLHGDFIGSPLRKAFERALWHMDSVIEISPADTEQYATLAAPVVDRDILGVVIQMPSVSILGRLIEVESNDSDVLQSLYIASDDGTFQQIGQQLSTRSGSHLNRLLTSSYLGADISAEINDDEATWLVSLKPVPALNGVVMVRQNKSKALAAVRDLRISASIGSGVLMVVLLMVGRRVSGTLTRPLKELAVNFEKIGNGQRQVRVDEDRRDELGMLAREFNRMASSLRNTQAQLVQTEKMASIGQLAAGVAHEINNPMSVVTANIDTMRQYTDVYIVLIDLYDRYIRAVTDGNTEDAEQLAEKILQYQQQEDIQYVYDDMRSLVEESLTGLGRVKHIVGSLRVFSELDKAEEQAVDLNEVIQHVIADLPAEVRQKVVIEVDIRICEPICFKAEQMRKVFAALLDNAWRACDENGKVRIRAWSDEIQHLIEFQDNGAGIEEARVAHIFNPFFTTRPVGEGLGLGLSVAHSIVEAHGGHIRVQSKVGQGTRLRIALPRAKQREPV</sequence>
<keyword evidence="7" id="KW-1133">Transmembrane helix</keyword>
<dbReference type="Gene3D" id="1.10.287.130">
    <property type="match status" value="1"/>
</dbReference>
<accession>A0ABS7ZNY4</accession>
<keyword evidence="4" id="KW-0597">Phosphoprotein</keyword>
<dbReference type="PANTHER" id="PTHR43065:SF50">
    <property type="entry name" value="HISTIDINE KINASE"/>
    <property type="match status" value="1"/>
</dbReference>
<evidence type="ECO:0000256" key="6">
    <source>
        <dbReference type="ARBA" id="ARBA00022777"/>
    </source>
</evidence>
<dbReference type="InterPro" id="IPR005467">
    <property type="entry name" value="His_kinase_dom"/>
</dbReference>
<dbReference type="InterPro" id="IPR004358">
    <property type="entry name" value="Sig_transdc_His_kin-like_C"/>
</dbReference>
<feature type="domain" description="Histidine kinase" evidence="8">
    <location>
        <begin position="402"/>
        <end position="651"/>
    </location>
</feature>
<evidence type="ECO:0000256" key="3">
    <source>
        <dbReference type="ARBA" id="ARBA00012438"/>
    </source>
</evidence>